<feature type="signal peptide" evidence="1">
    <location>
        <begin position="1"/>
        <end position="29"/>
    </location>
</feature>
<evidence type="ECO:0000313" key="2">
    <source>
        <dbReference type="EMBL" id="KAF2748754.1"/>
    </source>
</evidence>
<dbReference type="EMBL" id="MU006568">
    <property type="protein sequence ID" value="KAF2748754.1"/>
    <property type="molecule type" value="Genomic_DNA"/>
</dbReference>
<dbReference type="Gene3D" id="2.60.40.420">
    <property type="entry name" value="Cupredoxins - blue copper proteins"/>
    <property type="match status" value="1"/>
</dbReference>
<proteinExistence type="predicted"/>
<evidence type="ECO:0000313" key="3">
    <source>
        <dbReference type="Proteomes" id="UP000799440"/>
    </source>
</evidence>
<protein>
    <recommendedName>
        <fullName evidence="4">Cupredoxin</fullName>
    </recommendedName>
</protein>
<dbReference type="InterPro" id="IPR052953">
    <property type="entry name" value="Ser-rich/MCO-related"/>
</dbReference>
<dbReference type="PANTHER" id="PTHR34883:SF8">
    <property type="entry name" value="EXTRACELLULAR SERINE-RICH PROTEIN (AFU_ORTHOLOGUE AFUA_6G00670)"/>
    <property type="match status" value="1"/>
</dbReference>
<evidence type="ECO:0008006" key="4">
    <source>
        <dbReference type="Google" id="ProtNLM"/>
    </source>
</evidence>
<name>A0A6A6VGA3_9PLEO</name>
<dbReference type="InterPro" id="IPR008972">
    <property type="entry name" value="Cupredoxin"/>
</dbReference>
<dbReference type="SUPFAM" id="SSF49503">
    <property type="entry name" value="Cupredoxins"/>
    <property type="match status" value="1"/>
</dbReference>
<keyword evidence="3" id="KW-1185">Reference proteome</keyword>
<organism evidence="2 3">
    <name type="scientific">Sporormia fimetaria CBS 119925</name>
    <dbReference type="NCBI Taxonomy" id="1340428"/>
    <lineage>
        <taxon>Eukaryota</taxon>
        <taxon>Fungi</taxon>
        <taxon>Dikarya</taxon>
        <taxon>Ascomycota</taxon>
        <taxon>Pezizomycotina</taxon>
        <taxon>Dothideomycetes</taxon>
        <taxon>Pleosporomycetidae</taxon>
        <taxon>Pleosporales</taxon>
        <taxon>Sporormiaceae</taxon>
        <taxon>Sporormia</taxon>
    </lineage>
</organism>
<feature type="chain" id="PRO_5025593395" description="Cupredoxin" evidence="1">
    <location>
        <begin position="30"/>
        <end position="147"/>
    </location>
</feature>
<evidence type="ECO:0000256" key="1">
    <source>
        <dbReference type="SAM" id="SignalP"/>
    </source>
</evidence>
<gene>
    <name evidence="2" type="ORF">M011DRAFT_400146</name>
</gene>
<feature type="non-terminal residue" evidence="2">
    <location>
        <position position="147"/>
    </location>
</feature>
<reference evidence="2" key="1">
    <citation type="journal article" date="2020" name="Stud. Mycol.">
        <title>101 Dothideomycetes genomes: a test case for predicting lifestyles and emergence of pathogens.</title>
        <authorList>
            <person name="Haridas S."/>
            <person name="Albert R."/>
            <person name="Binder M."/>
            <person name="Bloem J."/>
            <person name="Labutti K."/>
            <person name="Salamov A."/>
            <person name="Andreopoulos B."/>
            <person name="Baker S."/>
            <person name="Barry K."/>
            <person name="Bills G."/>
            <person name="Bluhm B."/>
            <person name="Cannon C."/>
            <person name="Castanera R."/>
            <person name="Culley D."/>
            <person name="Daum C."/>
            <person name="Ezra D."/>
            <person name="Gonzalez J."/>
            <person name="Henrissat B."/>
            <person name="Kuo A."/>
            <person name="Liang C."/>
            <person name="Lipzen A."/>
            <person name="Lutzoni F."/>
            <person name="Magnuson J."/>
            <person name="Mondo S."/>
            <person name="Nolan M."/>
            <person name="Ohm R."/>
            <person name="Pangilinan J."/>
            <person name="Park H.-J."/>
            <person name="Ramirez L."/>
            <person name="Alfaro M."/>
            <person name="Sun H."/>
            <person name="Tritt A."/>
            <person name="Yoshinaga Y."/>
            <person name="Zwiers L.-H."/>
            <person name="Turgeon B."/>
            <person name="Goodwin S."/>
            <person name="Spatafora J."/>
            <person name="Crous P."/>
            <person name="Grigoriev I."/>
        </authorList>
    </citation>
    <scope>NUCLEOTIDE SEQUENCE</scope>
    <source>
        <strain evidence="2">CBS 119925</strain>
    </source>
</reference>
<dbReference type="PANTHER" id="PTHR34883">
    <property type="entry name" value="SERINE-RICH PROTEIN, PUTATIVE-RELATED-RELATED"/>
    <property type="match status" value="1"/>
</dbReference>
<keyword evidence="1" id="KW-0732">Signal</keyword>
<dbReference type="OrthoDB" id="2331100at2759"/>
<accession>A0A6A6VGA3</accession>
<dbReference type="AlphaFoldDB" id="A0A6A6VGA3"/>
<sequence length="147" mass="16313">MRFYTRKIFLPWTALALFSLVSFTTYCSAQTTRAPPTSTDSVISATHTITVGKLAHKFSPDTIRAEIGDVVEFHFYPANHSVVRAEYELPCIPYEMTGEGKQGFFGGFHPVDAPPKYTIRINDSAPIFFYCSAQGSCIDWGMVGAIN</sequence>
<dbReference type="CDD" id="cd00920">
    <property type="entry name" value="Cupredoxin"/>
    <property type="match status" value="1"/>
</dbReference>
<dbReference type="Proteomes" id="UP000799440">
    <property type="component" value="Unassembled WGS sequence"/>
</dbReference>